<gene>
    <name evidence="1" type="ORF">LCER1_G005166</name>
</gene>
<protein>
    <submittedName>
        <fullName evidence="1">Uncharacterized protein</fullName>
    </submittedName>
</protein>
<dbReference type="AlphaFoldDB" id="A0A7D8UYX4"/>
<sequence length="135" mass="14354">MVQNSYTESINLNLFVIPSQSFMNPTNLAQPQYVVRVAVLSTLASEETGLQGILYYAATQPNSVSPAYSQVNIPLTSYKTSGAYTIFQGVVTQPVTAGTSHIDVQLGSQRSAKALVSLFGGGFFGLCSNADMTTC</sequence>
<evidence type="ECO:0000313" key="1">
    <source>
        <dbReference type="EMBL" id="TVY53834.1"/>
    </source>
</evidence>
<dbReference type="EMBL" id="QGMG01000408">
    <property type="protein sequence ID" value="TVY53834.1"/>
    <property type="molecule type" value="Genomic_DNA"/>
</dbReference>
<comment type="caution">
    <text evidence="1">The sequence shown here is derived from an EMBL/GenBank/DDBJ whole genome shotgun (WGS) entry which is preliminary data.</text>
</comment>
<accession>A0A7D8UYX4</accession>
<proteinExistence type="predicted"/>
<name>A0A7D8UYX4_9HELO</name>
<dbReference type="Proteomes" id="UP000481288">
    <property type="component" value="Unassembled WGS sequence"/>
</dbReference>
<reference evidence="1 2" key="1">
    <citation type="submission" date="2018-05" db="EMBL/GenBank/DDBJ databases">
        <title>Whole genome sequencing for identification of molecular markers to develop diagnostic detection tools for the regulated plant pathogen Lachnellula willkommii.</title>
        <authorList>
            <person name="Giroux E."/>
            <person name="Bilodeau G."/>
        </authorList>
    </citation>
    <scope>NUCLEOTIDE SEQUENCE [LARGE SCALE GENOMIC DNA]</scope>
    <source>
        <strain evidence="1 2">CBS 625.97</strain>
    </source>
</reference>
<keyword evidence="2" id="KW-1185">Reference proteome</keyword>
<organism evidence="1 2">
    <name type="scientific">Lachnellula cervina</name>
    <dbReference type="NCBI Taxonomy" id="1316786"/>
    <lineage>
        <taxon>Eukaryota</taxon>
        <taxon>Fungi</taxon>
        <taxon>Dikarya</taxon>
        <taxon>Ascomycota</taxon>
        <taxon>Pezizomycotina</taxon>
        <taxon>Leotiomycetes</taxon>
        <taxon>Helotiales</taxon>
        <taxon>Lachnaceae</taxon>
        <taxon>Lachnellula</taxon>
    </lineage>
</organism>
<evidence type="ECO:0000313" key="2">
    <source>
        <dbReference type="Proteomes" id="UP000481288"/>
    </source>
</evidence>